<feature type="compositionally biased region" description="Basic and acidic residues" evidence="1">
    <location>
        <begin position="110"/>
        <end position="127"/>
    </location>
</feature>
<feature type="compositionally biased region" description="Gly residues" evidence="1">
    <location>
        <begin position="185"/>
        <end position="194"/>
    </location>
</feature>
<reference evidence="2 3" key="1">
    <citation type="submission" date="2019-03" db="EMBL/GenBank/DDBJ databases">
        <title>First draft genome of Liparis tanakae, snailfish: a comprehensive survey of snailfish specific genes.</title>
        <authorList>
            <person name="Kim W."/>
            <person name="Song I."/>
            <person name="Jeong J.-H."/>
            <person name="Kim D."/>
            <person name="Kim S."/>
            <person name="Ryu S."/>
            <person name="Song J.Y."/>
            <person name="Lee S.K."/>
        </authorList>
    </citation>
    <scope>NUCLEOTIDE SEQUENCE [LARGE SCALE GENOMIC DNA]</scope>
    <source>
        <tissue evidence="2">Muscle</tissue>
    </source>
</reference>
<organism evidence="2 3">
    <name type="scientific">Liparis tanakae</name>
    <name type="common">Tanaka's snailfish</name>
    <dbReference type="NCBI Taxonomy" id="230148"/>
    <lineage>
        <taxon>Eukaryota</taxon>
        <taxon>Metazoa</taxon>
        <taxon>Chordata</taxon>
        <taxon>Craniata</taxon>
        <taxon>Vertebrata</taxon>
        <taxon>Euteleostomi</taxon>
        <taxon>Actinopterygii</taxon>
        <taxon>Neopterygii</taxon>
        <taxon>Teleostei</taxon>
        <taxon>Neoteleostei</taxon>
        <taxon>Acanthomorphata</taxon>
        <taxon>Eupercaria</taxon>
        <taxon>Perciformes</taxon>
        <taxon>Cottioidei</taxon>
        <taxon>Cottales</taxon>
        <taxon>Liparidae</taxon>
        <taxon>Liparis</taxon>
    </lineage>
</organism>
<feature type="region of interest" description="Disordered" evidence="1">
    <location>
        <begin position="185"/>
        <end position="205"/>
    </location>
</feature>
<dbReference type="OrthoDB" id="27073at2759"/>
<evidence type="ECO:0000256" key="1">
    <source>
        <dbReference type="SAM" id="MobiDB-lite"/>
    </source>
</evidence>
<keyword evidence="3" id="KW-1185">Reference proteome</keyword>
<evidence type="ECO:0000313" key="2">
    <source>
        <dbReference type="EMBL" id="TNN61423.1"/>
    </source>
</evidence>
<feature type="compositionally biased region" description="Basic and acidic residues" evidence="1">
    <location>
        <begin position="47"/>
        <end position="56"/>
    </location>
</feature>
<sequence>MKGTGVYELMKGTGVYELMKGTGHLVRRRRHRFKERQTAPAPPPPTRRAEWDDCIRPRNPPPPPRPAPDDQQLPAAARWPAPSESRASPDPREPTTLEERRLVGGGTGRWVERPPEQEREGACWARERRGRAAMSSNRTQNPHGLKQIGLDQIWDDLRAGIQQVYTRQSMAKSRYMELYTYPHGAGRGAQGAGRGAQDLLLEGGG</sequence>
<gene>
    <name evidence="2" type="primary">Cul1_0</name>
    <name evidence="2" type="ORF">EYF80_028302</name>
</gene>
<dbReference type="Gene3D" id="1.20.1310.10">
    <property type="entry name" value="Cullin Repeats"/>
    <property type="match status" value="1"/>
</dbReference>
<accession>A0A4Z2H8R6</accession>
<feature type="compositionally biased region" description="Basic and acidic residues" evidence="1">
    <location>
        <begin position="87"/>
        <end position="102"/>
    </location>
</feature>
<comment type="caution">
    <text evidence="2">The sequence shown here is derived from an EMBL/GenBank/DDBJ whole genome shotgun (WGS) entry which is preliminary data.</text>
</comment>
<proteinExistence type="predicted"/>
<dbReference type="Proteomes" id="UP000314294">
    <property type="component" value="Unassembled WGS sequence"/>
</dbReference>
<dbReference type="InterPro" id="IPR016159">
    <property type="entry name" value="Cullin_repeat-like_dom_sf"/>
</dbReference>
<dbReference type="AlphaFoldDB" id="A0A4Z2H8R6"/>
<dbReference type="EMBL" id="SRLO01000315">
    <property type="protein sequence ID" value="TNN61423.1"/>
    <property type="molecule type" value="Genomic_DNA"/>
</dbReference>
<dbReference type="SUPFAM" id="SSF74788">
    <property type="entry name" value="Cullin repeat-like"/>
    <property type="match status" value="1"/>
</dbReference>
<protein>
    <submittedName>
        <fullName evidence="2">Cullin-1</fullName>
    </submittedName>
</protein>
<feature type="region of interest" description="Disordered" evidence="1">
    <location>
        <begin position="28"/>
        <end position="144"/>
    </location>
</feature>
<name>A0A4Z2H8R6_9TELE</name>
<evidence type="ECO:0000313" key="3">
    <source>
        <dbReference type="Proteomes" id="UP000314294"/>
    </source>
</evidence>
<feature type="compositionally biased region" description="Low complexity" evidence="1">
    <location>
        <begin position="69"/>
        <end position="78"/>
    </location>
</feature>